<proteinExistence type="predicted"/>
<keyword evidence="1" id="KW-0472">Membrane</keyword>
<accession>A0A2S2CWD4</accession>
<feature type="transmembrane region" description="Helical" evidence="1">
    <location>
        <begin position="6"/>
        <end position="24"/>
    </location>
</feature>
<reference evidence="3" key="1">
    <citation type="submission" date="2018-05" db="EMBL/GenBank/DDBJ databases">
        <title>Azospirillum thermophila sp. nov., a novel isolated from hot spring.</title>
        <authorList>
            <person name="Zhao Z."/>
        </authorList>
    </citation>
    <scope>NUCLEOTIDE SEQUENCE [LARGE SCALE GENOMIC DNA]</scope>
    <source>
        <strain evidence="3">CFH 70021</strain>
        <plasmid evidence="3">unnamed1</plasmid>
    </source>
</reference>
<dbReference type="EMBL" id="CP029356">
    <property type="protein sequence ID" value="AWK88786.1"/>
    <property type="molecule type" value="Genomic_DNA"/>
</dbReference>
<geneLocation type="plasmid" evidence="2 3">
    <name>unnamed1</name>
</geneLocation>
<dbReference type="AlphaFoldDB" id="A0A2S2CWD4"/>
<keyword evidence="1" id="KW-0812">Transmembrane</keyword>
<keyword evidence="3" id="KW-1185">Reference proteome</keyword>
<protein>
    <submittedName>
        <fullName evidence="2">Uncharacterized protein</fullName>
    </submittedName>
</protein>
<sequence>MLQTVIVAVIVAGAFAWVVWTLALPRTARNRLRRLAGLGEAREPGGCPGAGSGCSGCCGGGGSAPTPH</sequence>
<dbReference type="Proteomes" id="UP000245629">
    <property type="component" value="Plasmid unnamed1"/>
</dbReference>
<organism evidence="2 3">
    <name type="scientific">Azospirillum thermophilum</name>
    <dbReference type="NCBI Taxonomy" id="2202148"/>
    <lineage>
        <taxon>Bacteria</taxon>
        <taxon>Pseudomonadati</taxon>
        <taxon>Pseudomonadota</taxon>
        <taxon>Alphaproteobacteria</taxon>
        <taxon>Rhodospirillales</taxon>
        <taxon>Azospirillaceae</taxon>
        <taxon>Azospirillum</taxon>
    </lineage>
</organism>
<dbReference type="RefSeq" id="WP_109331420.1">
    <property type="nucleotide sequence ID" value="NZ_CP029356.1"/>
</dbReference>
<name>A0A2S2CWD4_9PROT</name>
<evidence type="ECO:0000313" key="2">
    <source>
        <dbReference type="EMBL" id="AWK88786.1"/>
    </source>
</evidence>
<gene>
    <name evidence="2" type="ORF">DEW08_22175</name>
</gene>
<keyword evidence="1" id="KW-1133">Transmembrane helix</keyword>
<evidence type="ECO:0000313" key="3">
    <source>
        <dbReference type="Proteomes" id="UP000245629"/>
    </source>
</evidence>
<keyword evidence="2" id="KW-0614">Plasmid</keyword>
<dbReference type="KEGG" id="azz:DEW08_22175"/>
<evidence type="ECO:0000256" key="1">
    <source>
        <dbReference type="SAM" id="Phobius"/>
    </source>
</evidence>